<dbReference type="EMBL" id="GDJX01019600">
    <property type="protein sequence ID" value="JAT48336.1"/>
    <property type="molecule type" value="Transcribed_RNA"/>
</dbReference>
<dbReference type="InterPro" id="IPR022228">
    <property type="entry name" value="DUF3755"/>
</dbReference>
<name>A0A1D1Y114_9ARAE</name>
<evidence type="ECO:0000313" key="1">
    <source>
        <dbReference type="EMBL" id="JAT48336.1"/>
    </source>
</evidence>
<accession>A0A1D1Y114</accession>
<gene>
    <name evidence="1" type="primary">MYSM1_5</name>
    <name evidence="1" type="ORF">g.80840</name>
</gene>
<proteinExistence type="predicted"/>
<reference evidence="1" key="1">
    <citation type="submission" date="2015-07" db="EMBL/GenBank/DDBJ databases">
        <title>Transcriptome Assembly of Anthurium amnicola.</title>
        <authorList>
            <person name="Suzuki J."/>
        </authorList>
    </citation>
    <scope>NUCLEOTIDE SEQUENCE</scope>
</reference>
<dbReference type="Pfam" id="PF12579">
    <property type="entry name" value="DUF3755"/>
    <property type="match status" value="1"/>
</dbReference>
<organism evidence="1">
    <name type="scientific">Anthurium amnicola</name>
    <dbReference type="NCBI Taxonomy" id="1678845"/>
    <lineage>
        <taxon>Eukaryota</taxon>
        <taxon>Viridiplantae</taxon>
        <taxon>Streptophyta</taxon>
        <taxon>Embryophyta</taxon>
        <taxon>Tracheophyta</taxon>
        <taxon>Spermatophyta</taxon>
        <taxon>Magnoliopsida</taxon>
        <taxon>Liliopsida</taxon>
        <taxon>Araceae</taxon>
        <taxon>Pothoideae</taxon>
        <taxon>Potheae</taxon>
        <taxon>Anthurium</taxon>
    </lineage>
</organism>
<dbReference type="PANTHER" id="PTHR14000">
    <property type="entry name" value="FINGER CCCH DOMAIN PROTEIN, PUTATIVE (DUF3755)-RELATED"/>
    <property type="match status" value="1"/>
</dbReference>
<sequence>MAADSNMGFHQRMIPSSFYNHHMVSFQSKPGSSSSRISPTGTNIVGAVNSTSEMIYTGNPGGDNTSLGIPSVNAAGVLHLDPMPGLKHDTGLAVDWSLEEQSLLEKGLVKYFDEPYIMKYIKIAATLQNKTVRDVALRCRWMIEKQVEFSSRADVVSSQPPNIPACSFMMQHVNGINGISREVSSIDGATRLLLEENAQVLCQIENNLDALKLQDNIDLFFHTKNNINTILNRMSEMPGIMSQMPPLPVSTNEEVVDAIFLGSSQVLMFSTPSSGVHLRQ</sequence>
<protein>
    <submittedName>
        <fullName evidence="1">Histone H2A deubiquitinase MYSM1</fullName>
    </submittedName>
</protein>
<dbReference type="AlphaFoldDB" id="A0A1D1Y114"/>
<dbReference type="PANTHER" id="PTHR14000:SF6">
    <property type="entry name" value="OS02G0631200 PROTEIN"/>
    <property type="match status" value="1"/>
</dbReference>